<dbReference type="GO" id="GO:0005525">
    <property type="term" value="F:GTP binding"/>
    <property type="evidence" value="ECO:0007669"/>
    <property type="project" value="UniProtKB-KW"/>
</dbReference>
<dbReference type="SMART" id="SM00175">
    <property type="entry name" value="RAB"/>
    <property type="match status" value="1"/>
</dbReference>
<dbReference type="CDD" id="cd00154">
    <property type="entry name" value="Rab"/>
    <property type="match status" value="1"/>
</dbReference>
<comment type="caution">
    <text evidence="5">The sequence shown here is derived from an EMBL/GenBank/DDBJ whole genome shotgun (WGS) entry which is preliminary data.</text>
</comment>
<dbReference type="EMBL" id="JAOPGA020001688">
    <property type="protein sequence ID" value="KAL0490455.1"/>
    <property type="molecule type" value="Genomic_DNA"/>
</dbReference>
<proteinExistence type="inferred from homology"/>
<evidence type="ECO:0000256" key="2">
    <source>
        <dbReference type="ARBA" id="ARBA00022741"/>
    </source>
</evidence>
<dbReference type="SMART" id="SM00176">
    <property type="entry name" value="RAN"/>
    <property type="match status" value="1"/>
</dbReference>
<dbReference type="FunFam" id="3.40.50.300:FF:001447">
    <property type="entry name" value="Ras-related protein Rab-1B"/>
    <property type="match status" value="1"/>
</dbReference>
<keyword evidence="4" id="KW-0449">Lipoprotein</keyword>
<evidence type="ECO:0000313" key="5">
    <source>
        <dbReference type="EMBL" id="KAL0490455.1"/>
    </source>
</evidence>
<dbReference type="InterPro" id="IPR050305">
    <property type="entry name" value="Small_GTPase_Rab"/>
</dbReference>
<protein>
    <recommendedName>
        <fullName evidence="7">Sphingomyelin phosphodiesterase</fullName>
    </recommendedName>
</protein>
<evidence type="ECO:0000256" key="3">
    <source>
        <dbReference type="ARBA" id="ARBA00023134"/>
    </source>
</evidence>
<sequence length="537" mass="61415">MSRTSGNARDCDYLCKIIIVGDKGAGKSCLVQRHVNEEFQALGPLPIIGVDFKIKTLVLEEKVIEIQLWDTEYPHAGRLWVGFYRGAKGALVVYDVTNEKSFQNVTTWLKNIENYVDTDDIKLILVGTKIDDVHRRVVSRKDGELLAKQLDISFIETSAKNNINVDEVFNNIIHSAVNTGIINKKLQTQIIPPISKEKDSTCSSYSCSIILLSNSTSKHKLYPCNMTSTDVFKVVTFNILAPCYFRSLKSITSGVNFHDAKTHELESGNPEMYRKRFDLMINMIKTDEKPTDHNNLFSADVFCLQEFWFTDEIVHIFENGLMKGNNAYDHSFYMRRPFPKKDGLACFVRSSEKLKVISHKGIDFRDVGERVAQLLHIQIKDGEQNIIIVNTHLTFPHTKFDENILRMQQIKSITNAVDEYIKETKIDPIVMVTGDLNTSTHTKKDLTLEHLEKEGYTSSYKKLHGNHSFISHFNHNNETVGADYIFYRNGLHSSTNVSDVYVYPKQITDKEWVGEEKVSTHWMSDHRPLVASFDIAQ</sequence>
<keyword evidence="2" id="KW-0547">Nucleotide-binding</keyword>
<evidence type="ECO:0000256" key="1">
    <source>
        <dbReference type="ARBA" id="ARBA00006270"/>
    </source>
</evidence>
<dbReference type="InterPro" id="IPR027417">
    <property type="entry name" value="P-loop_NTPase"/>
</dbReference>
<dbReference type="SUPFAM" id="SSF52540">
    <property type="entry name" value="P-loop containing nucleoside triphosphate hydrolases"/>
    <property type="match status" value="1"/>
</dbReference>
<name>A0AAW2ZNU6_9EUKA</name>
<dbReference type="Pfam" id="PF00071">
    <property type="entry name" value="Ras"/>
    <property type="match status" value="1"/>
</dbReference>
<dbReference type="SUPFAM" id="SSF56219">
    <property type="entry name" value="DNase I-like"/>
    <property type="match status" value="1"/>
</dbReference>
<dbReference type="PROSITE" id="PS51419">
    <property type="entry name" value="RAB"/>
    <property type="match status" value="1"/>
</dbReference>
<evidence type="ECO:0008006" key="7">
    <source>
        <dbReference type="Google" id="ProtNLM"/>
    </source>
</evidence>
<dbReference type="Gene3D" id="3.40.50.300">
    <property type="entry name" value="P-loop containing nucleotide triphosphate hydrolases"/>
    <property type="match status" value="1"/>
</dbReference>
<dbReference type="SMART" id="SM00174">
    <property type="entry name" value="RHO"/>
    <property type="match status" value="1"/>
</dbReference>
<organism evidence="5 6">
    <name type="scientific">Acrasis kona</name>
    <dbReference type="NCBI Taxonomy" id="1008807"/>
    <lineage>
        <taxon>Eukaryota</taxon>
        <taxon>Discoba</taxon>
        <taxon>Heterolobosea</taxon>
        <taxon>Tetramitia</taxon>
        <taxon>Eutetramitia</taxon>
        <taxon>Acrasidae</taxon>
        <taxon>Acrasis</taxon>
    </lineage>
</organism>
<dbReference type="AlphaFoldDB" id="A0AAW2ZNU6"/>
<evidence type="ECO:0000256" key="4">
    <source>
        <dbReference type="ARBA" id="ARBA00023288"/>
    </source>
</evidence>
<dbReference type="PRINTS" id="PR00449">
    <property type="entry name" value="RASTRNSFRMNG"/>
</dbReference>
<evidence type="ECO:0000313" key="6">
    <source>
        <dbReference type="Proteomes" id="UP001431209"/>
    </source>
</evidence>
<dbReference type="InterPro" id="IPR005225">
    <property type="entry name" value="Small_GTP-bd"/>
</dbReference>
<gene>
    <name evidence="5" type="ORF">AKO1_009551</name>
</gene>
<keyword evidence="3" id="KW-0342">GTP-binding</keyword>
<dbReference type="NCBIfam" id="TIGR00231">
    <property type="entry name" value="small_GTP"/>
    <property type="match status" value="1"/>
</dbReference>
<dbReference type="PROSITE" id="PS51421">
    <property type="entry name" value="RAS"/>
    <property type="match status" value="1"/>
</dbReference>
<dbReference type="InterPro" id="IPR036691">
    <property type="entry name" value="Endo/exonu/phosph_ase_sf"/>
</dbReference>
<dbReference type="Gene3D" id="3.60.10.10">
    <property type="entry name" value="Endonuclease/exonuclease/phosphatase"/>
    <property type="match status" value="1"/>
</dbReference>
<dbReference type="GO" id="GO:0003924">
    <property type="term" value="F:GTPase activity"/>
    <property type="evidence" value="ECO:0007669"/>
    <property type="project" value="InterPro"/>
</dbReference>
<reference evidence="5 6" key="1">
    <citation type="submission" date="2024-03" db="EMBL/GenBank/DDBJ databases">
        <title>The Acrasis kona genome and developmental transcriptomes reveal deep origins of eukaryotic multicellular pathways.</title>
        <authorList>
            <person name="Sheikh S."/>
            <person name="Fu C.-J."/>
            <person name="Brown M.W."/>
            <person name="Baldauf S.L."/>
        </authorList>
    </citation>
    <scope>NUCLEOTIDE SEQUENCE [LARGE SCALE GENOMIC DNA]</scope>
    <source>
        <strain evidence="5 6">ATCC MYA-3509</strain>
    </source>
</reference>
<dbReference type="PANTHER" id="PTHR47980">
    <property type="entry name" value="LD44762P"/>
    <property type="match status" value="1"/>
</dbReference>
<keyword evidence="6" id="KW-1185">Reference proteome</keyword>
<accession>A0AAW2ZNU6</accession>
<comment type="similarity">
    <text evidence="1">Belongs to the small GTPase superfamily. Rab family.</text>
</comment>
<dbReference type="InterPro" id="IPR001806">
    <property type="entry name" value="Small_GTPase"/>
</dbReference>
<dbReference type="SMART" id="SM00173">
    <property type="entry name" value="RAS"/>
    <property type="match status" value="1"/>
</dbReference>
<dbReference type="Proteomes" id="UP001431209">
    <property type="component" value="Unassembled WGS sequence"/>
</dbReference>